<name>A0A8B6HII7_MYTGA</name>
<dbReference type="EMBL" id="UYJE01010049">
    <property type="protein sequence ID" value="VDI79278.1"/>
    <property type="molecule type" value="Genomic_DNA"/>
</dbReference>
<dbReference type="InterPro" id="IPR036179">
    <property type="entry name" value="Ig-like_dom_sf"/>
</dbReference>
<evidence type="ECO:0000313" key="2">
    <source>
        <dbReference type="Proteomes" id="UP000596742"/>
    </source>
</evidence>
<dbReference type="OrthoDB" id="6201540at2759"/>
<evidence type="ECO:0000313" key="1">
    <source>
        <dbReference type="EMBL" id="VDI79278.1"/>
    </source>
</evidence>
<dbReference type="InterPro" id="IPR013783">
    <property type="entry name" value="Ig-like_fold"/>
</dbReference>
<organism evidence="1 2">
    <name type="scientific">Mytilus galloprovincialis</name>
    <name type="common">Mediterranean mussel</name>
    <dbReference type="NCBI Taxonomy" id="29158"/>
    <lineage>
        <taxon>Eukaryota</taxon>
        <taxon>Metazoa</taxon>
        <taxon>Spiralia</taxon>
        <taxon>Lophotrochozoa</taxon>
        <taxon>Mollusca</taxon>
        <taxon>Bivalvia</taxon>
        <taxon>Autobranchia</taxon>
        <taxon>Pteriomorphia</taxon>
        <taxon>Mytilida</taxon>
        <taxon>Mytiloidea</taxon>
        <taxon>Mytilidae</taxon>
        <taxon>Mytilinae</taxon>
        <taxon>Mytilus</taxon>
    </lineage>
</organism>
<proteinExistence type="predicted"/>
<sequence>MFTHLSLTLSCKNKKHSDLETNNFTPKIGKWKCEKTLDFRDNLDGEMIEKLFFKIQSLHNAKENAQKPEVDEVVFDLCNILLKSAETTFGLTNFFVDTPPEEITAVEGQSVFLKYELLTNCSMVIYKRNDIIIGNTSNIRVTESRRLKTLQIKDITQKDEGPYCLEAAGMTSKPTIVIVKRMLLNLL</sequence>
<keyword evidence="2" id="KW-1185">Reference proteome</keyword>
<dbReference type="Gene3D" id="2.60.40.10">
    <property type="entry name" value="Immunoglobulins"/>
    <property type="match status" value="1"/>
</dbReference>
<comment type="caution">
    <text evidence="1">The sequence shown here is derived from an EMBL/GenBank/DDBJ whole genome shotgun (WGS) entry which is preliminary data.</text>
</comment>
<accession>A0A8B6HII7</accession>
<dbReference type="Proteomes" id="UP000596742">
    <property type="component" value="Unassembled WGS sequence"/>
</dbReference>
<gene>
    <name evidence="1" type="ORF">MGAL_10B061057</name>
</gene>
<dbReference type="SUPFAM" id="SSF48726">
    <property type="entry name" value="Immunoglobulin"/>
    <property type="match status" value="1"/>
</dbReference>
<reference evidence="1" key="1">
    <citation type="submission" date="2018-11" db="EMBL/GenBank/DDBJ databases">
        <authorList>
            <person name="Alioto T."/>
            <person name="Alioto T."/>
        </authorList>
    </citation>
    <scope>NUCLEOTIDE SEQUENCE</scope>
</reference>
<dbReference type="AlphaFoldDB" id="A0A8B6HII7"/>
<protein>
    <recommendedName>
        <fullName evidence="3">Immunoglobulin I-set domain-containing protein</fullName>
    </recommendedName>
</protein>
<evidence type="ECO:0008006" key="3">
    <source>
        <dbReference type="Google" id="ProtNLM"/>
    </source>
</evidence>